<keyword evidence="1 3" id="KW-0238">DNA-binding</keyword>
<dbReference type="Pfam" id="PF00486">
    <property type="entry name" value="Trans_reg_C"/>
    <property type="match status" value="1"/>
</dbReference>
<organism evidence="6 7">
    <name type="scientific">Sphaerotilus hippei</name>
    <dbReference type="NCBI Taxonomy" id="744406"/>
    <lineage>
        <taxon>Bacteria</taxon>
        <taxon>Pseudomonadati</taxon>
        <taxon>Pseudomonadota</taxon>
        <taxon>Betaproteobacteria</taxon>
        <taxon>Burkholderiales</taxon>
        <taxon>Sphaerotilaceae</taxon>
        <taxon>Sphaerotilus</taxon>
    </lineage>
</organism>
<proteinExistence type="predicted"/>
<dbReference type="GO" id="GO:0000156">
    <property type="term" value="F:phosphorelay response regulator activity"/>
    <property type="evidence" value="ECO:0007669"/>
    <property type="project" value="TreeGrafter"/>
</dbReference>
<name>A0A318GZD8_9BURK</name>
<dbReference type="PROSITE" id="PS51755">
    <property type="entry name" value="OMPR_PHOB"/>
    <property type="match status" value="1"/>
</dbReference>
<dbReference type="GO" id="GO:0006355">
    <property type="term" value="P:regulation of DNA-templated transcription"/>
    <property type="evidence" value="ECO:0007669"/>
    <property type="project" value="InterPro"/>
</dbReference>
<dbReference type="GO" id="GO:0032993">
    <property type="term" value="C:protein-DNA complex"/>
    <property type="evidence" value="ECO:0007669"/>
    <property type="project" value="TreeGrafter"/>
</dbReference>
<evidence type="ECO:0000256" key="1">
    <source>
        <dbReference type="ARBA" id="ARBA00023125"/>
    </source>
</evidence>
<dbReference type="InterPro" id="IPR016032">
    <property type="entry name" value="Sig_transdc_resp-reg_C-effctor"/>
</dbReference>
<evidence type="ECO:0000313" key="6">
    <source>
        <dbReference type="EMBL" id="PXW95476.1"/>
    </source>
</evidence>
<feature type="modified residue" description="4-aspartylphosphate" evidence="2">
    <location>
        <position position="63"/>
    </location>
</feature>
<dbReference type="SUPFAM" id="SSF46894">
    <property type="entry name" value="C-terminal effector domain of the bipartite response regulators"/>
    <property type="match status" value="1"/>
</dbReference>
<dbReference type="SUPFAM" id="SSF52172">
    <property type="entry name" value="CheY-like"/>
    <property type="match status" value="1"/>
</dbReference>
<dbReference type="Gene3D" id="1.10.10.10">
    <property type="entry name" value="Winged helix-like DNA-binding domain superfamily/Winged helix DNA-binding domain"/>
    <property type="match status" value="1"/>
</dbReference>
<dbReference type="InterPro" id="IPR039420">
    <property type="entry name" value="WalR-like"/>
</dbReference>
<evidence type="ECO:0000256" key="2">
    <source>
        <dbReference type="PROSITE-ProRule" id="PRU00169"/>
    </source>
</evidence>
<dbReference type="CDD" id="cd00383">
    <property type="entry name" value="trans_reg_C"/>
    <property type="match status" value="1"/>
</dbReference>
<feature type="domain" description="Response regulatory" evidence="4">
    <location>
        <begin position="4"/>
        <end position="127"/>
    </location>
</feature>
<feature type="DNA-binding region" description="OmpR/PhoB-type" evidence="3">
    <location>
        <begin position="138"/>
        <end position="237"/>
    </location>
</feature>
<dbReference type="PANTHER" id="PTHR48111:SF50">
    <property type="entry name" value="KDP OPERON TRANSCRIPTIONAL REGULATORY PROTEIN KDPE"/>
    <property type="match status" value="1"/>
</dbReference>
<dbReference type="SMART" id="SM00862">
    <property type="entry name" value="Trans_reg_C"/>
    <property type="match status" value="1"/>
</dbReference>
<dbReference type="RefSeq" id="WP_110400915.1">
    <property type="nucleotide sequence ID" value="NZ_QJJS01000009.1"/>
</dbReference>
<evidence type="ECO:0000313" key="7">
    <source>
        <dbReference type="Proteomes" id="UP000247811"/>
    </source>
</evidence>
<dbReference type="AlphaFoldDB" id="A0A318GZD8"/>
<evidence type="ECO:0000256" key="3">
    <source>
        <dbReference type="PROSITE-ProRule" id="PRU01091"/>
    </source>
</evidence>
<dbReference type="PANTHER" id="PTHR48111">
    <property type="entry name" value="REGULATOR OF RPOS"/>
    <property type="match status" value="1"/>
</dbReference>
<keyword evidence="2" id="KW-0597">Phosphoprotein</keyword>
<dbReference type="InterPro" id="IPR011006">
    <property type="entry name" value="CheY-like_superfamily"/>
</dbReference>
<sequence>MSLRVLLVEDDRDLCALLCQTLRVEGYDVLSAASLAEAQALLAHAGRPGGAAGPAIFDLLVLDLGLPDGDGRELLRTVRRRQTMPVLIISARHDDRQKIMLLDDGADDYLVKPFSIGELLARMRVAWRHRGRSSEAAVTLYRRAGVHIDLHLQQVSRDDRLLHLTPTEYRLLARLVRSAGRVVTHRQLLVDVWGPDCSEQTQYLRLYMGQLRAKLEADPAEPRLLLTEPGTGYRLAPPEDDDIHMRS</sequence>
<feature type="domain" description="OmpR/PhoB-type" evidence="5">
    <location>
        <begin position="138"/>
        <end position="237"/>
    </location>
</feature>
<dbReference type="SMART" id="SM00448">
    <property type="entry name" value="REC"/>
    <property type="match status" value="1"/>
</dbReference>
<dbReference type="Pfam" id="PF00072">
    <property type="entry name" value="Response_reg"/>
    <property type="match status" value="1"/>
</dbReference>
<gene>
    <name evidence="6" type="ORF">C7444_10944</name>
</gene>
<dbReference type="EMBL" id="QJJS01000009">
    <property type="protein sequence ID" value="PXW95476.1"/>
    <property type="molecule type" value="Genomic_DNA"/>
</dbReference>
<dbReference type="InterPro" id="IPR036388">
    <property type="entry name" value="WH-like_DNA-bd_sf"/>
</dbReference>
<dbReference type="InterPro" id="IPR001867">
    <property type="entry name" value="OmpR/PhoB-type_DNA-bd"/>
</dbReference>
<dbReference type="InterPro" id="IPR001789">
    <property type="entry name" value="Sig_transdc_resp-reg_receiver"/>
</dbReference>
<dbReference type="PROSITE" id="PS50110">
    <property type="entry name" value="RESPONSE_REGULATORY"/>
    <property type="match status" value="1"/>
</dbReference>
<keyword evidence="7" id="KW-1185">Reference proteome</keyword>
<dbReference type="OrthoDB" id="9802426at2"/>
<reference evidence="6 7" key="1">
    <citation type="submission" date="2018-05" db="EMBL/GenBank/DDBJ databases">
        <title>Genomic Encyclopedia of Type Strains, Phase IV (KMG-IV): sequencing the most valuable type-strain genomes for metagenomic binning, comparative biology and taxonomic classification.</title>
        <authorList>
            <person name="Goeker M."/>
        </authorList>
    </citation>
    <scope>NUCLEOTIDE SEQUENCE [LARGE SCALE GENOMIC DNA]</scope>
    <source>
        <strain evidence="6 7">DSM 566</strain>
    </source>
</reference>
<protein>
    <submittedName>
        <fullName evidence="6">Winged helix family two component transcriptional regulator</fullName>
    </submittedName>
</protein>
<evidence type="ECO:0000259" key="4">
    <source>
        <dbReference type="PROSITE" id="PS50110"/>
    </source>
</evidence>
<dbReference type="GO" id="GO:0000976">
    <property type="term" value="F:transcription cis-regulatory region binding"/>
    <property type="evidence" value="ECO:0007669"/>
    <property type="project" value="TreeGrafter"/>
</dbReference>
<accession>A0A318GZD8</accession>
<dbReference type="Proteomes" id="UP000247811">
    <property type="component" value="Unassembled WGS sequence"/>
</dbReference>
<comment type="caution">
    <text evidence="6">The sequence shown here is derived from an EMBL/GenBank/DDBJ whole genome shotgun (WGS) entry which is preliminary data.</text>
</comment>
<dbReference type="GO" id="GO:0005829">
    <property type="term" value="C:cytosol"/>
    <property type="evidence" value="ECO:0007669"/>
    <property type="project" value="TreeGrafter"/>
</dbReference>
<dbReference type="Gene3D" id="3.40.50.2300">
    <property type="match status" value="1"/>
</dbReference>
<evidence type="ECO:0000259" key="5">
    <source>
        <dbReference type="PROSITE" id="PS51755"/>
    </source>
</evidence>